<feature type="repeat" description="PPR" evidence="3">
    <location>
        <begin position="280"/>
        <end position="314"/>
    </location>
</feature>
<dbReference type="PANTHER" id="PTHR47926:SF468">
    <property type="entry name" value="PENTATRICOPEPTIDE REPEAT-CONTAINING PROTEIN"/>
    <property type="match status" value="1"/>
</dbReference>
<dbReference type="SUPFAM" id="SSF48452">
    <property type="entry name" value="TPR-like"/>
    <property type="match status" value="1"/>
</dbReference>
<feature type="region of interest" description="Disordered" evidence="4">
    <location>
        <begin position="15"/>
        <end position="38"/>
    </location>
</feature>
<protein>
    <recommendedName>
        <fullName evidence="6">Pentatricopeptide repeat-containing protein</fullName>
    </recommendedName>
</protein>
<evidence type="ECO:0000256" key="2">
    <source>
        <dbReference type="ARBA" id="ARBA00022946"/>
    </source>
</evidence>
<dbReference type="InterPro" id="IPR011990">
    <property type="entry name" value="TPR-like_helical_dom_sf"/>
</dbReference>
<keyword evidence="2" id="KW-0809">Transit peptide</keyword>
<evidence type="ECO:0000256" key="3">
    <source>
        <dbReference type="PROSITE-ProRule" id="PRU00708"/>
    </source>
</evidence>
<keyword evidence="1" id="KW-0677">Repeat</keyword>
<dbReference type="Pfam" id="PF12854">
    <property type="entry name" value="PPR_1"/>
    <property type="match status" value="1"/>
</dbReference>
<feature type="repeat" description="PPR" evidence="3">
    <location>
        <begin position="342"/>
        <end position="376"/>
    </location>
</feature>
<evidence type="ECO:0008006" key="6">
    <source>
        <dbReference type="Google" id="ProtNLM"/>
    </source>
</evidence>
<feature type="repeat" description="PPR" evidence="3">
    <location>
        <begin position="137"/>
        <end position="171"/>
    </location>
</feature>
<evidence type="ECO:0000256" key="1">
    <source>
        <dbReference type="ARBA" id="ARBA00022737"/>
    </source>
</evidence>
<name>A0A6V7P7Q3_ANACO</name>
<dbReference type="GO" id="GO:0009451">
    <property type="term" value="P:RNA modification"/>
    <property type="evidence" value="ECO:0007669"/>
    <property type="project" value="InterPro"/>
</dbReference>
<evidence type="ECO:0000256" key="4">
    <source>
        <dbReference type="SAM" id="MobiDB-lite"/>
    </source>
</evidence>
<evidence type="ECO:0000313" key="5">
    <source>
        <dbReference type="EMBL" id="CAD1826829.1"/>
    </source>
</evidence>
<dbReference type="Pfam" id="PF20431">
    <property type="entry name" value="E_motif"/>
    <property type="match status" value="1"/>
</dbReference>
<dbReference type="FunFam" id="1.25.40.10:FF:000280">
    <property type="entry name" value="Pentatricopeptide repeat-containing protein"/>
    <property type="match status" value="1"/>
</dbReference>
<dbReference type="EMBL" id="LR862146">
    <property type="protein sequence ID" value="CAD1826829.1"/>
    <property type="molecule type" value="Genomic_DNA"/>
</dbReference>
<dbReference type="PANTHER" id="PTHR47926">
    <property type="entry name" value="PENTATRICOPEPTIDE REPEAT-CONTAINING PROTEIN"/>
    <property type="match status" value="1"/>
</dbReference>
<proteinExistence type="predicted"/>
<dbReference type="PROSITE" id="PS51375">
    <property type="entry name" value="PPR"/>
    <property type="match status" value="7"/>
</dbReference>
<dbReference type="NCBIfam" id="TIGR00756">
    <property type="entry name" value="PPR"/>
    <property type="match status" value="10"/>
</dbReference>
<sequence length="692" mass="77634">MPRLREFLARLGARRASPAAPTRRPRRSAAAAAAADDDADPIRRHNRALAELIRGGRVRAARRLFDALPARNVVTWNSMVAAYARRRELAEARHLFDRMPQRDVVSWNSVLSGYALSLDPGELAEGHRLFDRMPQRDVVSWNTMVGAYARNGRLDDAMRLFDEMPQRNAVSWNTMITGFLGAGEVRRAVKMFERMPERDAASLSALVSGLIRNGRSEEAEKILLSTHNVSEIEGAVDAYNTLIAGYGRSGRVGNARRLFDMIPMNNSQEEKCGERIFERNVVSWNSMIMCYVKANDLQSARILFDEMPTRDLVSWNTMISGYIQAMEMEHAEYLFNQMPHRDAISWNLMICGFTQKGDIARARELFDNMPNRSLISWNAMISGYEQNGDYEGALVLFSNMQGKLNEKPDRHTLSSVLGACAGLAMLHLGSQIHQLVTKTFVPDIPISNSLITMYSRCGILMDAKAIFDSMETCRDVVSWNAMIGGYAHHGHAQEALDLFERMKKMNMRPTHITFVSLLNSCGHAGLVAEGKRVFDSMVHEFGIEPQVEHYASLVDLIGRHGQLEEAMQVIGGMAISPDRAVWGAFLGACRVHNNAPLAQVAAEALVEIEPESSAPYVLLHNLHVDEGRWESAGEVREKMEKCGVVKQPGYSWIEVHNIVHLFVSGDTTHPLSREIYSLIESCNRFIRDVELD</sequence>
<feature type="repeat" description="PPR" evidence="3">
    <location>
        <begin position="475"/>
        <end position="509"/>
    </location>
</feature>
<dbReference type="GO" id="GO:0048731">
    <property type="term" value="P:system development"/>
    <property type="evidence" value="ECO:0007669"/>
    <property type="project" value="UniProtKB-ARBA"/>
</dbReference>
<dbReference type="InterPro" id="IPR002885">
    <property type="entry name" value="PPR_rpt"/>
</dbReference>
<dbReference type="Gene3D" id="1.25.40.10">
    <property type="entry name" value="Tetratricopeptide repeat domain"/>
    <property type="match status" value="6"/>
</dbReference>
<dbReference type="GO" id="GO:0003723">
    <property type="term" value="F:RNA binding"/>
    <property type="evidence" value="ECO:0007669"/>
    <property type="project" value="InterPro"/>
</dbReference>
<dbReference type="InterPro" id="IPR046960">
    <property type="entry name" value="PPR_At4g14850-like_plant"/>
</dbReference>
<feature type="repeat" description="PPR" evidence="3">
    <location>
        <begin position="235"/>
        <end position="269"/>
    </location>
</feature>
<dbReference type="AlphaFoldDB" id="A0A6V7P7Q3"/>
<dbReference type="Pfam" id="PF01535">
    <property type="entry name" value="PPR"/>
    <property type="match status" value="8"/>
</dbReference>
<dbReference type="FunFam" id="1.25.40.10:FF:000344">
    <property type="entry name" value="Pentatricopeptide repeat-containing protein"/>
    <property type="match status" value="1"/>
</dbReference>
<dbReference type="Pfam" id="PF13041">
    <property type="entry name" value="PPR_2"/>
    <property type="match status" value="2"/>
</dbReference>
<organism evidence="5">
    <name type="scientific">Ananas comosus var. bracteatus</name>
    <name type="common">red pineapple</name>
    <dbReference type="NCBI Taxonomy" id="296719"/>
    <lineage>
        <taxon>Eukaryota</taxon>
        <taxon>Viridiplantae</taxon>
        <taxon>Streptophyta</taxon>
        <taxon>Embryophyta</taxon>
        <taxon>Tracheophyta</taxon>
        <taxon>Spermatophyta</taxon>
        <taxon>Magnoliopsida</taxon>
        <taxon>Liliopsida</taxon>
        <taxon>Poales</taxon>
        <taxon>Bromeliaceae</taxon>
        <taxon>Bromelioideae</taxon>
        <taxon>Ananas</taxon>
    </lineage>
</organism>
<accession>A0A6V7P7Q3</accession>
<feature type="repeat" description="PPR" evidence="3">
    <location>
        <begin position="72"/>
        <end position="106"/>
    </location>
</feature>
<feature type="repeat" description="PPR" evidence="3">
    <location>
        <begin position="510"/>
        <end position="545"/>
    </location>
</feature>
<gene>
    <name evidence="5" type="ORF">CB5_LOCUS10040</name>
</gene>
<reference evidence="5" key="1">
    <citation type="submission" date="2020-07" db="EMBL/GenBank/DDBJ databases">
        <authorList>
            <person name="Lin J."/>
        </authorList>
    </citation>
    <scope>NUCLEOTIDE SEQUENCE</scope>
</reference>
<feature type="compositionally biased region" description="Low complexity" evidence="4">
    <location>
        <begin position="15"/>
        <end position="34"/>
    </location>
</feature>
<dbReference type="FunFam" id="1.25.40.10:FF:000125">
    <property type="entry name" value="Pentatricopeptide repeat-containing protein"/>
    <property type="match status" value="1"/>
</dbReference>
<dbReference type="InterPro" id="IPR046848">
    <property type="entry name" value="E_motif"/>
</dbReference>